<dbReference type="EMBL" id="JACGWN010000011">
    <property type="protein sequence ID" value="KAL0421806.1"/>
    <property type="molecule type" value="Genomic_DNA"/>
</dbReference>
<dbReference type="FunFam" id="3.40.50.300:FF:001091">
    <property type="entry name" value="Probable disease resistance protein At1g61300"/>
    <property type="match status" value="1"/>
</dbReference>
<proteinExistence type="inferred from homology"/>
<reference evidence="6" key="2">
    <citation type="journal article" date="2024" name="Plant">
        <title>Genomic evolution and insights into agronomic trait innovations of Sesamum species.</title>
        <authorList>
            <person name="Miao H."/>
            <person name="Wang L."/>
            <person name="Qu L."/>
            <person name="Liu H."/>
            <person name="Sun Y."/>
            <person name="Le M."/>
            <person name="Wang Q."/>
            <person name="Wei S."/>
            <person name="Zheng Y."/>
            <person name="Lin W."/>
            <person name="Duan Y."/>
            <person name="Cao H."/>
            <person name="Xiong S."/>
            <person name="Wang X."/>
            <person name="Wei L."/>
            <person name="Li C."/>
            <person name="Ma Q."/>
            <person name="Ju M."/>
            <person name="Zhao R."/>
            <person name="Li G."/>
            <person name="Mu C."/>
            <person name="Tian Q."/>
            <person name="Mei H."/>
            <person name="Zhang T."/>
            <person name="Gao T."/>
            <person name="Zhang H."/>
        </authorList>
    </citation>
    <scope>NUCLEOTIDE SEQUENCE</scope>
    <source>
        <strain evidence="6">KEN1</strain>
    </source>
</reference>
<dbReference type="PANTHER" id="PTHR36766">
    <property type="entry name" value="PLANT BROAD-SPECTRUM MILDEW RESISTANCE PROTEIN RPW8"/>
    <property type="match status" value="1"/>
</dbReference>
<dbReference type="PANTHER" id="PTHR36766:SF44">
    <property type="entry name" value="NBS-CODING RESISTANCE GENE ANALOG"/>
    <property type="match status" value="1"/>
</dbReference>
<dbReference type="GO" id="GO:0006952">
    <property type="term" value="P:defense response"/>
    <property type="evidence" value="ECO:0007669"/>
    <property type="project" value="UniProtKB-KW"/>
</dbReference>
<dbReference type="Gene3D" id="1.20.5.4130">
    <property type="match status" value="1"/>
</dbReference>
<dbReference type="InterPro" id="IPR002182">
    <property type="entry name" value="NB-ARC"/>
</dbReference>
<reference evidence="6" key="1">
    <citation type="submission" date="2020-06" db="EMBL/GenBank/DDBJ databases">
        <authorList>
            <person name="Li T."/>
            <person name="Hu X."/>
            <person name="Zhang T."/>
            <person name="Song X."/>
            <person name="Zhang H."/>
            <person name="Dai N."/>
            <person name="Sheng W."/>
            <person name="Hou X."/>
            <person name="Wei L."/>
        </authorList>
    </citation>
    <scope>NUCLEOTIDE SEQUENCE</scope>
    <source>
        <strain evidence="6">KEN1</strain>
        <tissue evidence="6">Leaf</tissue>
    </source>
</reference>
<organism evidence="6">
    <name type="scientific">Sesamum latifolium</name>
    <dbReference type="NCBI Taxonomy" id="2727402"/>
    <lineage>
        <taxon>Eukaryota</taxon>
        <taxon>Viridiplantae</taxon>
        <taxon>Streptophyta</taxon>
        <taxon>Embryophyta</taxon>
        <taxon>Tracheophyta</taxon>
        <taxon>Spermatophyta</taxon>
        <taxon>Magnoliopsida</taxon>
        <taxon>eudicotyledons</taxon>
        <taxon>Gunneridae</taxon>
        <taxon>Pentapetalae</taxon>
        <taxon>asterids</taxon>
        <taxon>lamiids</taxon>
        <taxon>Lamiales</taxon>
        <taxon>Pedaliaceae</taxon>
        <taxon>Sesamum</taxon>
    </lineage>
</organism>
<comment type="similarity">
    <text evidence="1">Belongs to the disease resistance NB-LRR family.</text>
</comment>
<gene>
    <name evidence="6" type="ORF">Slati_3203500</name>
</gene>
<dbReference type="AlphaFoldDB" id="A0AAW2UXP7"/>
<dbReference type="Gene3D" id="3.40.50.300">
    <property type="entry name" value="P-loop containing nucleotide triphosphate hydrolases"/>
    <property type="match status" value="1"/>
</dbReference>
<dbReference type="InterPro" id="IPR027417">
    <property type="entry name" value="P-loop_NTPase"/>
</dbReference>
<name>A0AAW2UXP7_9LAMI</name>
<protein>
    <submittedName>
        <fullName evidence="6">Late blight resistance proteinR1A-3</fullName>
    </submittedName>
</protein>
<dbReference type="GO" id="GO:0043531">
    <property type="term" value="F:ADP binding"/>
    <property type="evidence" value="ECO:0007669"/>
    <property type="project" value="InterPro"/>
</dbReference>
<evidence type="ECO:0000259" key="5">
    <source>
        <dbReference type="Pfam" id="PF00931"/>
    </source>
</evidence>
<keyword evidence="2" id="KW-0547">Nucleotide-binding</keyword>
<keyword evidence="4" id="KW-0067">ATP-binding</keyword>
<dbReference type="GO" id="GO:0005524">
    <property type="term" value="F:ATP binding"/>
    <property type="evidence" value="ECO:0007669"/>
    <property type="project" value="UniProtKB-KW"/>
</dbReference>
<dbReference type="PRINTS" id="PR00364">
    <property type="entry name" value="DISEASERSIST"/>
</dbReference>
<dbReference type="SUPFAM" id="SSF52540">
    <property type="entry name" value="P-loop containing nucleoside triphosphate hydrolases"/>
    <property type="match status" value="1"/>
</dbReference>
<sequence>MQAYTALLSLSQILDKLQPHDRRRFFYDKDDLLESLCQKVSFLQDFLENSPSHKASNFAAAENLEIRISAAVYAAEEIIECHITHQLLTNSNTFWHLDSFWKMFFRVQSAVSVAVHVFWTPIAHLNAVSVVAHNLISARRKYKWVQVIKEMDFIIKEVDKIMNACCAGEDLWKNRNILPASTKDSSRLHLGMRGENLVVGFEGDLAEIRSRMVGASSNLEIVSIVGMGGIGKTTLARQVYDDSYIVYQFDIRAWVVVSQEYSLRRVLLGLLDSAKLLNAGMQDKEDEELAVYLYQSLKGRRYLIVTDDMWDTQIWDAVRRSFPDDGNGSRVLLTTRISDVAEYANSCSSYHMRFLNEEDSWNLLCRKVFGEGACPLELEEIGKRLHENVEGFPYQLS</sequence>
<evidence type="ECO:0000256" key="4">
    <source>
        <dbReference type="ARBA" id="ARBA00022840"/>
    </source>
</evidence>
<accession>A0AAW2UXP7</accession>
<comment type="caution">
    <text evidence="6">The sequence shown here is derived from an EMBL/GenBank/DDBJ whole genome shotgun (WGS) entry which is preliminary data.</text>
</comment>
<evidence type="ECO:0000256" key="3">
    <source>
        <dbReference type="ARBA" id="ARBA00022821"/>
    </source>
</evidence>
<keyword evidence="3" id="KW-0611">Plant defense</keyword>
<evidence type="ECO:0000256" key="1">
    <source>
        <dbReference type="ARBA" id="ARBA00008894"/>
    </source>
</evidence>
<evidence type="ECO:0000313" key="6">
    <source>
        <dbReference type="EMBL" id="KAL0421806.1"/>
    </source>
</evidence>
<feature type="domain" description="NB-ARC" evidence="5">
    <location>
        <begin position="206"/>
        <end position="370"/>
    </location>
</feature>
<evidence type="ECO:0000256" key="2">
    <source>
        <dbReference type="ARBA" id="ARBA00022741"/>
    </source>
</evidence>
<dbReference type="Pfam" id="PF00931">
    <property type="entry name" value="NB-ARC"/>
    <property type="match status" value="1"/>
</dbReference>